<accession>A0A9Q8LFP6</accession>
<organism evidence="2 3">
    <name type="scientific">Passalora fulva</name>
    <name type="common">Tomato leaf mold</name>
    <name type="synonym">Cladosporium fulvum</name>
    <dbReference type="NCBI Taxonomy" id="5499"/>
    <lineage>
        <taxon>Eukaryota</taxon>
        <taxon>Fungi</taxon>
        <taxon>Dikarya</taxon>
        <taxon>Ascomycota</taxon>
        <taxon>Pezizomycotina</taxon>
        <taxon>Dothideomycetes</taxon>
        <taxon>Dothideomycetidae</taxon>
        <taxon>Mycosphaerellales</taxon>
        <taxon>Mycosphaerellaceae</taxon>
        <taxon>Fulvia</taxon>
    </lineage>
</organism>
<dbReference type="EMBL" id="CP090166">
    <property type="protein sequence ID" value="UJO16571.1"/>
    <property type="molecule type" value="Genomic_DNA"/>
</dbReference>
<keyword evidence="3" id="KW-1185">Reference proteome</keyword>
<evidence type="ECO:0000313" key="2">
    <source>
        <dbReference type="EMBL" id="UJO16571.1"/>
    </source>
</evidence>
<proteinExistence type="predicted"/>
<dbReference type="OrthoDB" id="10582782at2759"/>
<name>A0A9Q8LFP6_PASFU</name>
<feature type="compositionally biased region" description="Basic and acidic residues" evidence="1">
    <location>
        <begin position="131"/>
        <end position="144"/>
    </location>
</feature>
<evidence type="ECO:0000313" key="3">
    <source>
        <dbReference type="Proteomes" id="UP000756132"/>
    </source>
</evidence>
<reference evidence="2" key="1">
    <citation type="submission" date="2021-12" db="EMBL/GenBank/DDBJ databases">
        <authorList>
            <person name="Zaccaron A."/>
            <person name="Stergiopoulos I."/>
        </authorList>
    </citation>
    <scope>NUCLEOTIDE SEQUENCE</scope>
    <source>
        <strain evidence="2">Race5_Kim</strain>
    </source>
</reference>
<dbReference type="GeneID" id="71984829"/>
<sequence>MSAEGVDGSNPGRMCLSALGTLEANDLEPPTSTSPALRPPQPDDIWAGQQTARSAYSTCRPSTTAPDDLPGLSFAQYCVAISAASPEAHRQQLSSAFSDYSVETVVPVKPKRRIYRVPSYGLLARFLPKVDKSSDNSKPVDEKVTGGGKRSKQTRLQRFLKKYRPRLRKQQESPVSKTDQPRKKDSVLEPLTILNNADRPLSAELAP</sequence>
<feature type="compositionally biased region" description="Basic residues" evidence="1">
    <location>
        <begin position="149"/>
        <end position="168"/>
    </location>
</feature>
<dbReference type="RefSeq" id="XP_047760937.1">
    <property type="nucleotide sequence ID" value="XM_047904099.1"/>
</dbReference>
<protein>
    <submittedName>
        <fullName evidence="2">Uncharacterized protein</fullName>
    </submittedName>
</protein>
<evidence type="ECO:0000256" key="1">
    <source>
        <dbReference type="SAM" id="MobiDB-lite"/>
    </source>
</evidence>
<dbReference type="KEGG" id="ffu:CLAFUR5_04951"/>
<dbReference type="AlphaFoldDB" id="A0A9Q8LFP6"/>
<reference evidence="2" key="2">
    <citation type="journal article" date="2022" name="Microb. Genom.">
        <title>A chromosome-scale genome assembly of the tomato pathogen Cladosporium fulvum reveals a compartmentalized genome architecture and the presence of a dispensable chromosome.</title>
        <authorList>
            <person name="Zaccaron A.Z."/>
            <person name="Chen L.H."/>
            <person name="Samaras A."/>
            <person name="Stergiopoulos I."/>
        </authorList>
    </citation>
    <scope>NUCLEOTIDE SEQUENCE</scope>
    <source>
        <strain evidence="2">Race5_Kim</strain>
    </source>
</reference>
<feature type="region of interest" description="Disordered" evidence="1">
    <location>
        <begin position="1"/>
        <end position="43"/>
    </location>
</feature>
<dbReference type="Proteomes" id="UP000756132">
    <property type="component" value="Chromosome 4"/>
</dbReference>
<gene>
    <name evidence="2" type="ORF">CLAFUR5_04951</name>
</gene>
<feature type="region of interest" description="Disordered" evidence="1">
    <location>
        <begin position="131"/>
        <end position="207"/>
    </location>
</feature>